<feature type="transmembrane region" description="Helical" evidence="7">
    <location>
        <begin position="122"/>
        <end position="144"/>
    </location>
</feature>
<dbReference type="InterPro" id="IPR049326">
    <property type="entry name" value="Rhodopsin_dom_fungi"/>
</dbReference>
<evidence type="ECO:0000313" key="9">
    <source>
        <dbReference type="EMBL" id="KAK2779178.1"/>
    </source>
</evidence>
<reference evidence="9" key="1">
    <citation type="submission" date="2023-02" db="EMBL/GenBank/DDBJ databases">
        <title>Colletotrichum kahawae CIFC_Que2 genome sequencing and assembly.</title>
        <authorList>
            <person name="Baroncelli R."/>
        </authorList>
    </citation>
    <scope>NUCLEOTIDE SEQUENCE</scope>
    <source>
        <strain evidence="9">CIFC_Que2</strain>
    </source>
</reference>
<dbReference type="EMBL" id="VYYT01000005">
    <property type="protein sequence ID" value="KAK2779178.1"/>
    <property type="molecule type" value="Genomic_DNA"/>
</dbReference>
<keyword evidence="10" id="KW-1185">Reference proteome</keyword>
<feature type="region of interest" description="Disordered" evidence="6">
    <location>
        <begin position="316"/>
        <end position="335"/>
    </location>
</feature>
<feature type="region of interest" description="Disordered" evidence="6">
    <location>
        <begin position="1"/>
        <end position="37"/>
    </location>
</feature>
<keyword evidence="3 7" id="KW-1133">Transmembrane helix</keyword>
<feature type="compositionally biased region" description="Low complexity" evidence="6">
    <location>
        <begin position="17"/>
        <end position="26"/>
    </location>
</feature>
<accession>A0AAE0DE79</accession>
<evidence type="ECO:0000256" key="1">
    <source>
        <dbReference type="ARBA" id="ARBA00004141"/>
    </source>
</evidence>
<dbReference type="PANTHER" id="PTHR33048">
    <property type="entry name" value="PTH11-LIKE INTEGRAL MEMBRANE PROTEIN (AFU_ORTHOLOGUE AFUA_5G11245)"/>
    <property type="match status" value="1"/>
</dbReference>
<evidence type="ECO:0000313" key="10">
    <source>
        <dbReference type="Proteomes" id="UP001281614"/>
    </source>
</evidence>
<feature type="transmembrane region" description="Helical" evidence="7">
    <location>
        <begin position="79"/>
        <end position="102"/>
    </location>
</feature>
<name>A0AAE0DE79_COLKA</name>
<comment type="subcellular location">
    <subcellularLocation>
        <location evidence="1">Membrane</location>
        <topology evidence="1">Multi-pass membrane protein</topology>
    </subcellularLocation>
</comment>
<feature type="transmembrane region" description="Helical" evidence="7">
    <location>
        <begin position="156"/>
        <end position="179"/>
    </location>
</feature>
<comment type="caution">
    <text evidence="9">The sequence shown here is derived from an EMBL/GenBank/DDBJ whole genome shotgun (WGS) entry which is preliminary data.</text>
</comment>
<evidence type="ECO:0000256" key="3">
    <source>
        <dbReference type="ARBA" id="ARBA00022989"/>
    </source>
</evidence>
<evidence type="ECO:0000256" key="2">
    <source>
        <dbReference type="ARBA" id="ARBA00022692"/>
    </source>
</evidence>
<evidence type="ECO:0000256" key="6">
    <source>
        <dbReference type="SAM" id="MobiDB-lite"/>
    </source>
</evidence>
<keyword evidence="4 7" id="KW-0472">Membrane</keyword>
<proteinExistence type="inferred from homology"/>
<dbReference type="InterPro" id="IPR052337">
    <property type="entry name" value="SAT4-like"/>
</dbReference>
<evidence type="ECO:0000256" key="7">
    <source>
        <dbReference type="SAM" id="Phobius"/>
    </source>
</evidence>
<dbReference type="Proteomes" id="UP001281614">
    <property type="component" value="Unassembled WGS sequence"/>
</dbReference>
<feature type="region of interest" description="Disordered" evidence="6">
    <location>
        <begin position="419"/>
        <end position="447"/>
    </location>
</feature>
<comment type="similarity">
    <text evidence="5">Belongs to the SAT4 family.</text>
</comment>
<dbReference type="AlphaFoldDB" id="A0AAE0DE79"/>
<feature type="domain" description="Rhodopsin" evidence="8">
    <location>
        <begin position="63"/>
        <end position="294"/>
    </location>
</feature>
<organism evidence="9 10">
    <name type="scientific">Colletotrichum kahawae</name>
    <name type="common">Coffee berry disease fungus</name>
    <dbReference type="NCBI Taxonomy" id="34407"/>
    <lineage>
        <taxon>Eukaryota</taxon>
        <taxon>Fungi</taxon>
        <taxon>Dikarya</taxon>
        <taxon>Ascomycota</taxon>
        <taxon>Pezizomycotina</taxon>
        <taxon>Sordariomycetes</taxon>
        <taxon>Hypocreomycetidae</taxon>
        <taxon>Glomerellales</taxon>
        <taxon>Glomerellaceae</taxon>
        <taxon>Colletotrichum</taxon>
        <taxon>Colletotrichum gloeosporioides species complex</taxon>
    </lineage>
</organism>
<evidence type="ECO:0000259" key="8">
    <source>
        <dbReference type="Pfam" id="PF20684"/>
    </source>
</evidence>
<feature type="region of interest" description="Disordered" evidence="6">
    <location>
        <begin position="488"/>
        <end position="512"/>
    </location>
</feature>
<feature type="transmembrane region" description="Helical" evidence="7">
    <location>
        <begin position="232"/>
        <end position="252"/>
    </location>
</feature>
<sequence length="512" mass="56007">MLIWNGTGPVRDMEANSTTDDASSAAGPWEGGTLPPGSLDSRSDMILAIGIIMTAVATVFVALRVYVRAFMIRKWGADDTLLASAFIAVLLHNSMLCVATRFGLGKHVWMNSIKNLIKGQKISLFVIIVYQVAFVTIKIAFLFQYRRVFPYSKVELLCNIGICFLALFGIQLLVCAGVSFDLIYKYTFFDTPINVMSWWMANASIHLITNVLIFIIPIPFLGRLQMTRTQKLALIASFALGLLTCAIPIIRIATIPKSYLSLAQTYNQAPTIIWPITELSVAIICCCIPTLRPLSHPSHYSANSTGPRESFMTPFPPPAGRGAPRISTTNTADRVSSSISCESDVVVIRKPRSSFWHRSRKQSDNSTLNGDDVDEIEPVPVLATVMRTPTIPVTLVTTDPSSPARVEMPVLEINGLRRPSEATVSSGGGGGGIPRRTRSMRSSIVSDGSLGGFGRGLGRNLSLRRHMSVALTERDSDDDVYYFGVSEEEVDLECPTPLSPPPKSRQSLSESR</sequence>
<keyword evidence="2 7" id="KW-0812">Transmembrane</keyword>
<feature type="compositionally biased region" description="Polar residues" evidence="6">
    <location>
        <begin position="326"/>
        <end position="335"/>
    </location>
</feature>
<protein>
    <submittedName>
        <fullName evidence="9">Integral membrane protein</fullName>
    </submittedName>
</protein>
<dbReference type="Pfam" id="PF20684">
    <property type="entry name" value="Fung_rhodopsin"/>
    <property type="match status" value="1"/>
</dbReference>
<feature type="transmembrane region" description="Helical" evidence="7">
    <location>
        <begin position="199"/>
        <end position="220"/>
    </location>
</feature>
<evidence type="ECO:0000256" key="4">
    <source>
        <dbReference type="ARBA" id="ARBA00023136"/>
    </source>
</evidence>
<gene>
    <name evidence="9" type="ORF">CKAH01_11437</name>
</gene>
<evidence type="ECO:0000256" key="5">
    <source>
        <dbReference type="ARBA" id="ARBA00038359"/>
    </source>
</evidence>
<dbReference type="PANTHER" id="PTHR33048:SF123">
    <property type="entry name" value="INTEGRAL MEMBRANE PROTEIN"/>
    <property type="match status" value="1"/>
</dbReference>
<dbReference type="GO" id="GO:0016020">
    <property type="term" value="C:membrane"/>
    <property type="evidence" value="ECO:0007669"/>
    <property type="project" value="UniProtKB-SubCell"/>
</dbReference>
<feature type="transmembrane region" description="Helical" evidence="7">
    <location>
        <begin position="45"/>
        <end position="67"/>
    </location>
</feature>